<feature type="transmembrane region" description="Helical" evidence="8">
    <location>
        <begin position="953"/>
        <end position="974"/>
    </location>
</feature>
<name>A0A5E7BF75_PSEFL</name>
<keyword evidence="2" id="KW-0813">Transport</keyword>
<evidence type="ECO:0000256" key="5">
    <source>
        <dbReference type="ARBA" id="ARBA00022692"/>
    </source>
</evidence>
<keyword evidence="7 8" id="KW-0472">Membrane</keyword>
<dbReference type="FunFam" id="1.20.1640.10:FF:000001">
    <property type="entry name" value="Efflux pump membrane transporter"/>
    <property type="match status" value="1"/>
</dbReference>
<dbReference type="InterPro" id="IPR027463">
    <property type="entry name" value="AcrB_DN_DC_subdom"/>
</dbReference>
<feature type="transmembrane region" description="Helical" evidence="8">
    <location>
        <begin position="858"/>
        <end position="875"/>
    </location>
</feature>
<evidence type="ECO:0000313" key="10">
    <source>
        <dbReference type="Proteomes" id="UP000337909"/>
    </source>
</evidence>
<proteinExistence type="predicted"/>
<dbReference type="AlphaFoldDB" id="A0A5E7BF75"/>
<dbReference type="PANTHER" id="PTHR32063:SF34">
    <property type="entry name" value="MULTIDRUG RESISTANCE PROTEIN MDTC"/>
    <property type="match status" value="1"/>
</dbReference>
<feature type="transmembrane region" description="Helical" evidence="8">
    <location>
        <begin position="986"/>
        <end position="1012"/>
    </location>
</feature>
<protein>
    <submittedName>
        <fullName evidence="9">Multidrug resistance protein MdtC</fullName>
    </submittedName>
</protein>
<evidence type="ECO:0000256" key="7">
    <source>
        <dbReference type="ARBA" id="ARBA00023136"/>
    </source>
</evidence>
<dbReference type="Proteomes" id="UP000337909">
    <property type="component" value="Unassembled WGS sequence"/>
</dbReference>
<dbReference type="PRINTS" id="PR00702">
    <property type="entry name" value="ACRIFLAVINRP"/>
</dbReference>
<feature type="transmembrane region" description="Helical" evidence="8">
    <location>
        <begin position="529"/>
        <end position="548"/>
    </location>
</feature>
<dbReference type="Gene3D" id="3.30.2090.10">
    <property type="entry name" value="Multidrug efflux transporter AcrB TolC docking domain, DN and DC subdomains"/>
    <property type="match status" value="2"/>
</dbReference>
<dbReference type="PANTHER" id="PTHR32063">
    <property type="match status" value="1"/>
</dbReference>
<keyword evidence="3" id="KW-1003">Cell membrane</keyword>
<dbReference type="SUPFAM" id="SSF82866">
    <property type="entry name" value="Multidrug efflux transporter AcrB transmembrane domain"/>
    <property type="match status" value="2"/>
</dbReference>
<dbReference type="Gene3D" id="3.30.70.1320">
    <property type="entry name" value="Multidrug efflux transporter AcrB pore domain like"/>
    <property type="match status" value="1"/>
</dbReference>
<keyword evidence="6 8" id="KW-1133">Transmembrane helix</keyword>
<evidence type="ECO:0000256" key="2">
    <source>
        <dbReference type="ARBA" id="ARBA00022448"/>
    </source>
</evidence>
<sequence>MNLSGPFIKRPVATMLLSLAIMLLGGVSFGLLPVAPLPQMDFPVIVVQASLPGASPEVMASTVATPLERSFGTIAGVNTMSSRSSQGSTRVILQFDLDRDINGAAREVQAAINASRNLLPSGMRSMPTYKKVNPSQAPIMVLSLTSEVLQKGQLYDLASTILSQSLSQVPGVGEVQIGGSSLPAVRIELEPQLLNQYGVALDDVRNTIANANVRRPKGSVEDDQRMWQVQANDQLEKAKDYEPLIIRYQNGSALRLSDVAKVSDGVEDRYNSGFFNDDAAVLLVINRQAGANIIETVNAIKDQLPALQAVLPASVKLNLAMDRSPVIKATLHEAEMTLLIAVALVILVVFLFLGNLRASLIPTLAVPVSLVGTFAIMYLYGFSLNNLSLMALILATGLVVDDAIVVLENISRHIDKGVPPMKAAYLGAQEVGFTLLSMNVSLVAVFLSILFMGGIVASLFREFSITLAAAIVVSLVVSLTLTPMLCARWLKPHTPGQENRLQRWSQRANEWMVNGYARSLDWVLRHRRLTLLSLLVTIGVNVALYVVVPKTFMPQQDTGQLIGFVRGDDGLSFNVMQPKMETFRRAVLRDPAVESVAGFIGGSNGINNAFMLVRLKPIKDRRISAQKVIERLRKDMPKVPGGQLMLMADQDLQFGGGREQSTSQYSYILQSGDLGALREWYPKVVAALKALPELTAIDAREGRGAQQVTLVVDRDQAKRLGVDMDMVTSVLNNAYSQRQISTIYDSLNQYQVVMEVNPKYAQDPITLNQVQVITADGQRIPLSGIAHYENSLEDDRVSHEGQFASESISFDMAEGVTVEQGGAAIERAIAKVGLPEEVIAKMAGTTDAFAATQKSQPWMILGALVAVYLVLGVLYESYIHPLTILSTLPSAGVGALLSIYVLGGEFSLISLLGLFLLIGVVKKNAILMIDLALQLERHQGLEPLESIRSACLLRLRPILMTTLAAILGALPLLLSSAEGAEMRQPLGLTIIGGLIFSQVLTLYTTPVVYLYLDQLRHRFNHWRGVRTDAALETPL</sequence>
<gene>
    <name evidence="9" type="primary">mdtC</name>
    <name evidence="9" type="ORF">PS691_01799</name>
</gene>
<organism evidence="9 10">
    <name type="scientific">Pseudomonas fluorescens</name>
    <dbReference type="NCBI Taxonomy" id="294"/>
    <lineage>
        <taxon>Bacteria</taxon>
        <taxon>Pseudomonadati</taxon>
        <taxon>Pseudomonadota</taxon>
        <taxon>Gammaproteobacteria</taxon>
        <taxon>Pseudomonadales</taxon>
        <taxon>Pseudomonadaceae</taxon>
        <taxon>Pseudomonas</taxon>
    </lineage>
</organism>
<dbReference type="GO" id="GO:0042910">
    <property type="term" value="F:xenobiotic transmembrane transporter activity"/>
    <property type="evidence" value="ECO:0007669"/>
    <property type="project" value="TreeGrafter"/>
</dbReference>
<dbReference type="GO" id="GO:0005886">
    <property type="term" value="C:plasma membrane"/>
    <property type="evidence" value="ECO:0007669"/>
    <property type="project" value="UniProtKB-SubCell"/>
</dbReference>
<feature type="transmembrane region" description="Helical" evidence="8">
    <location>
        <begin position="463"/>
        <end position="490"/>
    </location>
</feature>
<dbReference type="Gene3D" id="3.30.70.1440">
    <property type="entry name" value="Multidrug efflux transporter AcrB pore domain"/>
    <property type="match status" value="1"/>
</dbReference>
<dbReference type="Gene3D" id="1.20.1640.10">
    <property type="entry name" value="Multidrug efflux transporter AcrB transmembrane domain"/>
    <property type="match status" value="2"/>
</dbReference>
<evidence type="ECO:0000256" key="1">
    <source>
        <dbReference type="ARBA" id="ARBA00004429"/>
    </source>
</evidence>
<dbReference type="EMBL" id="CABVHQ010000013">
    <property type="protein sequence ID" value="VVN90135.1"/>
    <property type="molecule type" value="Genomic_DNA"/>
</dbReference>
<feature type="transmembrane region" description="Helical" evidence="8">
    <location>
        <begin position="12"/>
        <end position="32"/>
    </location>
</feature>
<reference evidence="9 10" key="1">
    <citation type="submission" date="2019-09" db="EMBL/GenBank/DDBJ databases">
        <authorList>
            <person name="Chandra G."/>
            <person name="Truman W A."/>
        </authorList>
    </citation>
    <scope>NUCLEOTIDE SEQUENCE [LARGE SCALE GENOMIC DNA]</scope>
    <source>
        <strain evidence="9">PS691</strain>
    </source>
</reference>
<dbReference type="OrthoDB" id="9757904at2"/>
<evidence type="ECO:0000256" key="3">
    <source>
        <dbReference type="ARBA" id="ARBA00022475"/>
    </source>
</evidence>
<comment type="subcellular location">
    <subcellularLocation>
        <location evidence="1">Cell inner membrane</location>
        <topology evidence="1">Multi-pass membrane protein</topology>
    </subcellularLocation>
</comment>
<feature type="transmembrane region" description="Helical" evidence="8">
    <location>
        <begin position="360"/>
        <end position="381"/>
    </location>
</feature>
<accession>A0A5E7BF75</accession>
<keyword evidence="4" id="KW-0997">Cell inner membrane</keyword>
<dbReference type="SUPFAM" id="SSF82714">
    <property type="entry name" value="Multidrug efflux transporter AcrB TolC docking domain, DN and DC subdomains"/>
    <property type="match status" value="2"/>
</dbReference>
<dbReference type="FunFam" id="3.30.70.1430:FF:000001">
    <property type="entry name" value="Efflux pump membrane transporter"/>
    <property type="match status" value="1"/>
</dbReference>
<dbReference type="Gene3D" id="3.30.70.1430">
    <property type="entry name" value="Multidrug efflux transporter AcrB pore domain"/>
    <property type="match status" value="2"/>
</dbReference>
<feature type="transmembrane region" description="Helical" evidence="8">
    <location>
        <begin position="908"/>
        <end position="933"/>
    </location>
</feature>
<dbReference type="SUPFAM" id="SSF82693">
    <property type="entry name" value="Multidrug efflux transporter AcrB pore domain, PN1, PN2, PC1 and PC2 subdomains"/>
    <property type="match status" value="3"/>
</dbReference>
<feature type="transmembrane region" description="Helical" evidence="8">
    <location>
        <begin position="431"/>
        <end position="457"/>
    </location>
</feature>
<evidence type="ECO:0000256" key="4">
    <source>
        <dbReference type="ARBA" id="ARBA00022519"/>
    </source>
</evidence>
<evidence type="ECO:0000256" key="6">
    <source>
        <dbReference type="ARBA" id="ARBA00022989"/>
    </source>
</evidence>
<keyword evidence="5 8" id="KW-0812">Transmembrane</keyword>
<dbReference type="InterPro" id="IPR001036">
    <property type="entry name" value="Acrflvin-R"/>
</dbReference>
<dbReference type="RefSeq" id="WP_150641845.1">
    <property type="nucleotide sequence ID" value="NZ_CABVHQ010000013.1"/>
</dbReference>
<dbReference type="Pfam" id="PF00873">
    <property type="entry name" value="ACR_tran"/>
    <property type="match status" value="1"/>
</dbReference>
<evidence type="ECO:0000313" key="9">
    <source>
        <dbReference type="EMBL" id="VVN90135.1"/>
    </source>
</evidence>
<feature type="transmembrane region" description="Helical" evidence="8">
    <location>
        <begin position="336"/>
        <end position="353"/>
    </location>
</feature>
<evidence type="ECO:0000256" key="8">
    <source>
        <dbReference type="SAM" id="Phobius"/>
    </source>
</evidence>